<dbReference type="Pfam" id="PF01529">
    <property type="entry name" value="DHHC"/>
    <property type="match status" value="1"/>
</dbReference>
<dbReference type="InterPro" id="IPR033682">
    <property type="entry name" value="PFA4"/>
</dbReference>
<name>A0AAN7BBX4_9PEZI</name>
<proteinExistence type="inferred from homology"/>
<keyword evidence="4 11" id="KW-0256">Endoplasmic reticulum</keyword>
<dbReference type="PANTHER" id="PTHR12246">
    <property type="entry name" value="PALMITOYLTRANSFERASE ZDHHC16"/>
    <property type="match status" value="1"/>
</dbReference>
<evidence type="ECO:0000256" key="10">
    <source>
        <dbReference type="ARBA" id="ARBA00048048"/>
    </source>
</evidence>
<keyword evidence="9 11" id="KW-0012">Acyltransferase</keyword>
<feature type="compositionally biased region" description="Acidic residues" evidence="13">
    <location>
        <begin position="419"/>
        <end position="439"/>
    </location>
</feature>
<comment type="caution">
    <text evidence="11">Lacks conserved residue(s) required for the propagation of feature annotation.</text>
</comment>
<evidence type="ECO:0000256" key="8">
    <source>
        <dbReference type="ARBA" id="ARBA00023288"/>
    </source>
</evidence>
<evidence type="ECO:0000256" key="11">
    <source>
        <dbReference type="HAMAP-Rule" id="MF_03199"/>
    </source>
</evidence>
<comment type="domain">
    <text evidence="11 12">The DHHC domain is required for palmitoyltransferase activity.</text>
</comment>
<dbReference type="AlphaFoldDB" id="A0AAN7BBX4"/>
<dbReference type="InterPro" id="IPR039859">
    <property type="entry name" value="PFA4/ZDH16/20/ERF2-like"/>
</dbReference>
<organism evidence="15 16">
    <name type="scientific">Rhypophila decipiens</name>
    <dbReference type="NCBI Taxonomy" id="261697"/>
    <lineage>
        <taxon>Eukaryota</taxon>
        <taxon>Fungi</taxon>
        <taxon>Dikarya</taxon>
        <taxon>Ascomycota</taxon>
        <taxon>Pezizomycotina</taxon>
        <taxon>Sordariomycetes</taxon>
        <taxon>Sordariomycetidae</taxon>
        <taxon>Sordariales</taxon>
        <taxon>Naviculisporaceae</taxon>
        <taxon>Rhypophila</taxon>
    </lineage>
</organism>
<feature type="domain" description="Palmitoyltransferase DHHC" evidence="14">
    <location>
        <begin position="108"/>
        <end position="236"/>
    </location>
</feature>
<feature type="transmembrane region" description="Helical" evidence="11 12">
    <location>
        <begin position="154"/>
        <end position="174"/>
    </location>
</feature>
<feature type="transmembrane region" description="Helical" evidence="11 12">
    <location>
        <begin position="194"/>
        <end position="219"/>
    </location>
</feature>
<protein>
    <recommendedName>
        <fullName evidence="11">Palmitoyltransferase PFA4</fullName>
        <ecNumber evidence="11">2.3.1.225</ecNumber>
    </recommendedName>
    <alternativeName>
        <fullName evidence="11">Protein S-acyltransferase</fullName>
        <shortName evidence="11">PAT</shortName>
    </alternativeName>
    <alternativeName>
        <fullName evidence="11">Protein fatty acyltransferase 4</fullName>
    </alternativeName>
</protein>
<gene>
    <name evidence="11" type="primary">PFA4</name>
    <name evidence="15" type="ORF">QBC37DRAFT_9500</name>
</gene>
<evidence type="ECO:0000256" key="2">
    <source>
        <dbReference type="ARBA" id="ARBA00022679"/>
    </source>
</evidence>
<evidence type="ECO:0000256" key="3">
    <source>
        <dbReference type="ARBA" id="ARBA00022692"/>
    </source>
</evidence>
<accession>A0AAN7BBX4</accession>
<evidence type="ECO:0000256" key="5">
    <source>
        <dbReference type="ARBA" id="ARBA00022989"/>
    </source>
</evidence>
<keyword evidence="16" id="KW-1185">Reference proteome</keyword>
<dbReference type="Proteomes" id="UP001301769">
    <property type="component" value="Unassembled WGS sequence"/>
</dbReference>
<evidence type="ECO:0000256" key="4">
    <source>
        <dbReference type="ARBA" id="ARBA00022824"/>
    </source>
</evidence>
<keyword evidence="5 11" id="KW-1133">Transmembrane helix</keyword>
<keyword evidence="3 11" id="KW-0812">Transmembrane</keyword>
<keyword evidence="8 11" id="KW-0449">Lipoprotein</keyword>
<feature type="region of interest" description="Disordered" evidence="13">
    <location>
        <begin position="89"/>
        <end position="110"/>
    </location>
</feature>
<feature type="region of interest" description="Disordered" evidence="13">
    <location>
        <begin position="391"/>
        <end position="451"/>
    </location>
</feature>
<reference evidence="15" key="1">
    <citation type="journal article" date="2023" name="Mol. Phylogenet. Evol.">
        <title>Genome-scale phylogeny and comparative genomics of the fungal order Sordariales.</title>
        <authorList>
            <person name="Hensen N."/>
            <person name="Bonometti L."/>
            <person name="Westerberg I."/>
            <person name="Brannstrom I.O."/>
            <person name="Guillou S."/>
            <person name="Cros-Aarteil S."/>
            <person name="Calhoun S."/>
            <person name="Haridas S."/>
            <person name="Kuo A."/>
            <person name="Mondo S."/>
            <person name="Pangilinan J."/>
            <person name="Riley R."/>
            <person name="LaButti K."/>
            <person name="Andreopoulos B."/>
            <person name="Lipzen A."/>
            <person name="Chen C."/>
            <person name="Yan M."/>
            <person name="Daum C."/>
            <person name="Ng V."/>
            <person name="Clum A."/>
            <person name="Steindorff A."/>
            <person name="Ohm R.A."/>
            <person name="Martin F."/>
            <person name="Silar P."/>
            <person name="Natvig D.O."/>
            <person name="Lalanne C."/>
            <person name="Gautier V."/>
            <person name="Ament-Velasquez S.L."/>
            <person name="Kruys A."/>
            <person name="Hutchinson M.I."/>
            <person name="Powell A.J."/>
            <person name="Barry K."/>
            <person name="Miller A.N."/>
            <person name="Grigoriev I.V."/>
            <person name="Debuchy R."/>
            <person name="Gladieux P."/>
            <person name="Hiltunen Thoren M."/>
            <person name="Johannesson H."/>
        </authorList>
    </citation>
    <scope>NUCLEOTIDE SEQUENCE</scope>
    <source>
        <strain evidence="15">PSN293</strain>
    </source>
</reference>
<evidence type="ECO:0000256" key="12">
    <source>
        <dbReference type="RuleBase" id="RU079119"/>
    </source>
</evidence>
<comment type="function">
    <text evidence="11">Mediates the reversible addition of palmitate to target proteins, thereby regulating their membrane association and biological function.</text>
</comment>
<dbReference type="EC" id="2.3.1.225" evidence="11"/>
<evidence type="ECO:0000256" key="1">
    <source>
        <dbReference type="ARBA" id="ARBA00004141"/>
    </source>
</evidence>
<evidence type="ECO:0000256" key="6">
    <source>
        <dbReference type="ARBA" id="ARBA00023136"/>
    </source>
</evidence>
<dbReference type="EMBL" id="MU858054">
    <property type="protein sequence ID" value="KAK4218288.1"/>
    <property type="molecule type" value="Genomic_DNA"/>
</dbReference>
<feature type="transmembrane region" description="Helical" evidence="11 12">
    <location>
        <begin position="20"/>
        <end position="40"/>
    </location>
</feature>
<comment type="caution">
    <text evidence="15">The sequence shown here is derived from an EMBL/GenBank/DDBJ whole genome shotgun (WGS) entry which is preliminary data.</text>
</comment>
<keyword evidence="2 11" id="KW-0808">Transferase</keyword>
<evidence type="ECO:0000259" key="14">
    <source>
        <dbReference type="Pfam" id="PF01529"/>
    </source>
</evidence>
<dbReference type="InterPro" id="IPR001594">
    <property type="entry name" value="Palmitoyltrfase_DHHC"/>
</dbReference>
<evidence type="ECO:0000313" key="15">
    <source>
        <dbReference type="EMBL" id="KAK4218288.1"/>
    </source>
</evidence>
<dbReference type="PROSITE" id="PS50216">
    <property type="entry name" value="DHHC"/>
    <property type="match status" value="1"/>
</dbReference>
<feature type="active site" description="S-palmitoyl cysteine intermediate" evidence="11">
    <location>
        <position position="140"/>
    </location>
</feature>
<reference evidence="15" key="2">
    <citation type="submission" date="2023-05" db="EMBL/GenBank/DDBJ databases">
        <authorList>
            <consortium name="Lawrence Berkeley National Laboratory"/>
            <person name="Steindorff A."/>
            <person name="Hensen N."/>
            <person name="Bonometti L."/>
            <person name="Westerberg I."/>
            <person name="Brannstrom I.O."/>
            <person name="Guillou S."/>
            <person name="Cros-Aarteil S."/>
            <person name="Calhoun S."/>
            <person name="Haridas S."/>
            <person name="Kuo A."/>
            <person name="Mondo S."/>
            <person name="Pangilinan J."/>
            <person name="Riley R."/>
            <person name="Labutti K."/>
            <person name="Andreopoulos B."/>
            <person name="Lipzen A."/>
            <person name="Chen C."/>
            <person name="Yanf M."/>
            <person name="Daum C."/>
            <person name="Ng V."/>
            <person name="Clum A."/>
            <person name="Ohm R."/>
            <person name="Martin F."/>
            <person name="Silar P."/>
            <person name="Natvig D."/>
            <person name="Lalanne C."/>
            <person name="Gautier V."/>
            <person name="Ament-Velasquez S.L."/>
            <person name="Kruys A."/>
            <person name="Hutchinson M.I."/>
            <person name="Powell A.J."/>
            <person name="Barry K."/>
            <person name="Miller A.N."/>
            <person name="Grigoriev I.V."/>
            <person name="Debuchy R."/>
            <person name="Gladieux P."/>
            <person name="Thoren M.H."/>
            <person name="Johannesson H."/>
        </authorList>
    </citation>
    <scope>NUCLEOTIDE SEQUENCE</scope>
    <source>
        <strain evidence="15">PSN293</strain>
    </source>
</reference>
<feature type="compositionally biased region" description="Acidic residues" evidence="13">
    <location>
        <begin position="391"/>
        <end position="400"/>
    </location>
</feature>
<dbReference type="GO" id="GO:0019706">
    <property type="term" value="F:protein-cysteine S-palmitoyltransferase activity"/>
    <property type="evidence" value="ECO:0007669"/>
    <property type="project" value="UniProtKB-UniRule"/>
</dbReference>
<dbReference type="HAMAP" id="MF_03199">
    <property type="entry name" value="DHHC_PAT_PFA4"/>
    <property type="match status" value="1"/>
</dbReference>
<keyword evidence="6 11" id="KW-0472">Membrane</keyword>
<evidence type="ECO:0000256" key="9">
    <source>
        <dbReference type="ARBA" id="ARBA00023315"/>
    </source>
</evidence>
<keyword evidence="7 11" id="KW-0564">Palmitate</keyword>
<sequence length="451" mass="51198">MRGLKTGPSSSSSSGLQRLMIPGVCLLITFLGYGSQLLFYTSPDLAPGPLTSRQTKIFNLLILCLWWTYYEAVTVDPGRYYSFLPSTHPSPDDQNSNNSTTLPSKSPPPRWCKKCNTPKPPRSHHCRHCGRCIPKMDHHCPWTANCVSMQTFPYFLRFLFYTNLSLWTLAYFLGQRLASIWADRHLPAYLGPTLPHLVLLTIMALTCLGAMAALGILLFTTVRGWVLNCTMIEDWEVERHEAVLSRHADDSDYWGLDGGADDRVKFEAVEFPYDLGFFQNMAQAMGTHNVLLWFFPFAGGPVVSTAVPGKGTGWEWEENGFNARTGMWPPLDPEKARRGNVGWPGAAERVRMEEEEEQGSYETAEERKAAFAERQEADLRRRRTQLVAELEEVEEDEDGDWVGKPLWTNGEGDRLWDYGVDEEADMDADQDEDEDEDVPIAELIRRRKKEA</sequence>
<comment type="catalytic activity">
    <reaction evidence="10 11 12">
        <text>L-cysteinyl-[protein] + hexadecanoyl-CoA = S-hexadecanoyl-L-cysteinyl-[protein] + CoA</text>
        <dbReference type="Rhea" id="RHEA:36683"/>
        <dbReference type="Rhea" id="RHEA-COMP:10131"/>
        <dbReference type="Rhea" id="RHEA-COMP:11032"/>
        <dbReference type="ChEBI" id="CHEBI:29950"/>
        <dbReference type="ChEBI" id="CHEBI:57287"/>
        <dbReference type="ChEBI" id="CHEBI:57379"/>
        <dbReference type="ChEBI" id="CHEBI:74151"/>
        <dbReference type="EC" id="2.3.1.225"/>
    </reaction>
</comment>
<evidence type="ECO:0000256" key="7">
    <source>
        <dbReference type="ARBA" id="ARBA00023139"/>
    </source>
</evidence>
<dbReference type="GO" id="GO:0005789">
    <property type="term" value="C:endoplasmic reticulum membrane"/>
    <property type="evidence" value="ECO:0007669"/>
    <property type="project" value="UniProtKB-SubCell"/>
</dbReference>
<comment type="similarity">
    <text evidence="11">Belongs to the DHHC palmitoyltransferase family. PFA4 subfamily.</text>
</comment>
<evidence type="ECO:0000313" key="16">
    <source>
        <dbReference type="Proteomes" id="UP001301769"/>
    </source>
</evidence>
<comment type="subcellular location">
    <subcellularLocation>
        <location evidence="11">Endoplasmic reticulum membrane</location>
        <topology evidence="11">Multi-pass membrane protein</topology>
    </subcellularLocation>
    <subcellularLocation>
        <location evidence="1">Membrane</location>
        <topology evidence="1">Multi-pass membrane protein</topology>
    </subcellularLocation>
</comment>
<feature type="compositionally biased region" description="Polar residues" evidence="13">
    <location>
        <begin position="89"/>
        <end position="104"/>
    </location>
</feature>
<evidence type="ECO:0000256" key="13">
    <source>
        <dbReference type="SAM" id="MobiDB-lite"/>
    </source>
</evidence>